<keyword evidence="4 7" id="KW-0521">NADP</keyword>
<keyword evidence="2 7" id="KW-0028">Amino-acid biosynthesis</keyword>
<dbReference type="NCBIfam" id="TIGR00407">
    <property type="entry name" value="proA"/>
    <property type="match status" value="1"/>
</dbReference>
<dbReference type="PANTHER" id="PTHR11063">
    <property type="entry name" value="GLUTAMATE SEMIALDEHYDE DEHYDROGENASE"/>
    <property type="match status" value="1"/>
</dbReference>
<dbReference type="Proteomes" id="UP001176021">
    <property type="component" value="Unassembled WGS sequence"/>
</dbReference>
<dbReference type="Pfam" id="PF00171">
    <property type="entry name" value="Aldedh"/>
    <property type="match status" value="1"/>
</dbReference>
<dbReference type="InterPro" id="IPR012134">
    <property type="entry name" value="Glu-5-SA_DH"/>
</dbReference>
<dbReference type="GO" id="GO:0004350">
    <property type="term" value="F:glutamate-5-semialdehyde dehydrogenase activity"/>
    <property type="evidence" value="ECO:0007669"/>
    <property type="project" value="UniProtKB-EC"/>
</dbReference>
<evidence type="ECO:0000256" key="1">
    <source>
        <dbReference type="ARBA" id="ARBA00004985"/>
    </source>
</evidence>
<keyword evidence="5 7" id="KW-0560">Oxidoreductase</keyword>
<dbReference type="InterPro" id="IPR020593">
    <property type="entry name" value="G-glutamylP_reductase_CS"/>
</dbReference>
<dbReference type="InterPro" id="IPR016163">
    <property type="entry name" value="Ald_DH_C"/>
</dbReference>
<dbReference type="InterPro" id="IPR016162">
    <property type="entry name" value="Ald_DH_N"/>
</dbReference>
<comment type="caution">
    <text evidence="9">The sequence shown here is derived from an EMBL/GenBank/DDBJ whole genome shotgun (WGS) entry which is preliminary data.</text>
</comment>
<dbReference type="Gene3D" id="3.40.605.10">
    <property type="entry name" value="Aldehyde Dehydrogenase, Chain A, domain 1"/>
    <property type="match status" value="1"/>
</dbReference>
<keyword evidence="10" id="KW-1185">Reference proteome</keyword>
<gene>
    <name evidence="7" type="primary">proA</name>
    <name evidence="9" type="ORF">M8H41_24285</name>
</gene>
<keyword evidence="7" id="KW-0963">Cytoplasm</keyword>
<dbReference type="SUPFAM" id="SSF53720">
    <property type="entry name" value="ALDH-like"/>
    <property type="match status" value="1"/>
</dbReference>
<dbReference type="HAMAP" id="MF_00412">
    <property type="entry name" value="ProA"/>
    <property type="match status" value="1"/>
</dbReference>
<dbReference type="RefSeq" id="WP_252471531.1">
    <property type="nucleotide sequence ID" value="NZ_JAMHFY010000022.1"/>
</dbReference>
<comment type="pathway">
    <text evidence="1 7">Amino-acid biosynthesis; L-proline biosynthesis; L-glutamate 5-semialdehyde from L-glutamate: step 2/2.</text>
</comment>
<evidence type="ECO:0000256" key="7">
    <source>
        <dbReference type="HAMAP-Rule" id="MF_00412"/>
    </source>
</evidence>
<keyword evidence="3 7" id="KW-0641">Proline biosynthesis</keyword>
<comment type="similarity">
    <text evidence="7">Belongs to the gamma-glutamyl phosphate reductase family.</text>
</comment>
<name>A0ABT8QX57_9FIRM</name>
<organism evidence="9 10">
    <name type="scientific">Desulfosporosinus nitroreducens</name>
    <dbReference type="NCBI Taxonomy" id="2018668"/>
    <lineage>
        <taxon>Bacteria</taxon>
        <taxon>Bacillati</taxon>
        <taxon>Bacillota</taxon>
        <taxon>Clostridia</taxon>
        <taxon>Eubacteriales</taxon>
        <taxon>Desulfitobacteriaceae</taxon>
        <taxon>Desulfosporosinus</taxon>
    </lineage>
</organism>
<feature type="domain" description="Aldehyde dehydrogenase" evidence="8">
    <location>
        <begin position="11"/>
        <end position="285"/>
    </location>
</feature>
<evidence type="ECO:0000256" key="5">
    <source>
        <dbReference type="ARBA" id="ARBA00023002"/>
    </source>
</evidence>
<dbReference type="InterPro" id="IPR015590">
    <property type="entry name" value="Aldehyde_DH_dom"/>
</dbReference>
<comment type="catalytic activity">
    <reaction evidence="6 7">
        <text>L-glutamate 5-semialdehyde + phosphate + NADP(+) = L-glutamyl 5-phosphate + NADPH + H(+)</text>
        <dbReference type="Rhea" id="RHEA:19541"/>
        <dbReference type="ChEBI" id="CHEBI:15378"/>
        <dbReference type="ChEBI" id="CHEBI:43474"/>
        <dbReference type="ChEBI" id="CHEBI:57783"/>
        <dbReference type="ChEBI" id="CHEBI:58066"/>
        <dbReference type="ChEBI" id="CHEBI:58274"/>
        <dbReference type="ChEBI" id="CHEBI:58349"/>
        <dbReference type="EC" id="1.2.1.41"/>
    </reaction>
</comment>
<evidence type="ECO:0000259" key="8">
    <source>
        <dbReference type="Pfam" id="PF00171"/>
    </source>
</evidence>
<dbReference type="Gene3D" id="3.40.309.10">
    <property type="entry name" value="Aldehyde Dehydrogenase, Chain A, domain 2"/>
    <property type="match status" value="1"/>
</dbReference>
<evidence type="ECO:0000256" key="6">
    <source>
        <dbReference type="ARBA" id="ARBA00049024"/>
    </source>
</evidence>
<dbReference type="PROSITE" id="PS01223">
    <property type="entry name" value="PROA"/>
    <property type="match status" value="1"/>
</dbReference>
<dbReference type="NCBIfam" id="NF001221">
    <property type="entry name" value="PRK00197.1"/>
    <property type="match status" value="1"/>
</dbReference>
<dbReference type="InterPro" id="IPR000965">
    <property type="entry name" value="GPR_dom"/>
</dbReference>
<protein>
    <recommendedName>
        <fullName evidence="7">Gamma-glutamyl phosphate reductase</fullName>
        <shortName evidence="7">GPR</shortName>
        <ecNumber evidence="7">1.2.1.41</ecNumber>
    </recommendedName>
    <alternativeName>
        <fullName evidence="7">Glutamate-5-semialdehyde dehydrogenase</fullName>
    </alternativeName>
    <alternativeName>
        <fullName evidence="7">Glutamyl-gamma-semialdehyde dehydrogenase</fullName>
        <shortName evidence="7">GSA dehydrogenase</shortName>
    </alternativeName>
</protein>
<comment type="subcellular location">
    <subcellularLocation>
        <location evidence="7">Cytoplasm</location>
    </subcellularLocation>
</comment>
<dbReference type="EMBL" id="JAMJEV010000036">
    <property type="protein sequence ID" value="MDO0825928.1"/>
    <property type="molecule type" value="Genomic_DNA"/>
</dbReference>
<sequence length="416" mass="45365">MFHPELIEIGQRAKQAARQLAFASTESKNDALISMSEALLKNEGEILKANSLDVQAAEEKGLKKSLVNRLRLTSASIAQISQSLKEVVALRDPVGEGEVWTRPNGLRIQQTRVPLGVVAMIYEARPNVTVDAAALCLKSGNVVILRGGSEALESNKVLARVIAEAAEEIGLPSGCIQLITETNREWVQQLMRLNDYVDVIIPRGGAGLIQTVVQNATVPVIETGTGMCHAFVDRDADYDKAIPIVINAKTQNPGVCNALETMLVDDAVAENFLPLIGEELRKNQVEIKGCSRTCEILSYAVPAIEEDWVAEHLDLILSVKVVSGLDGALDHIYKYSTKHSETIITENYTRAQRFLREIDAAAVYVNASTRFTDGGRFGFGAEIGISTQKLHARGPMGLRELTTIKYIVYGDGQIVK</sequence>
<evidence type="ECO:0000313" key="10">
    <source>
        <dbReference type="Proteomes" id="UP001176021"/>
    </source>
</evidence>
<dbReference type="CDD" id="cd07079">
    <property type="entry name" value="ALDH_F18-19_ProA-GPR"/>
    <property type="match status" value="1"/>
</dbReference>
<dbReference type="PIRSF" id="PIRSF000151">
    <property type="entry name" value="GPR"/>
    <property type="match status" value="1"/>
</dbReference>
<evidence type="ECO:0000313" key="9">
    <source>
        <dbReference type="EMBL" id="MDO0825928.1"/>
    </source>
</evidence>
<proteinExistence type="inferred from homology"/>
<accession>A0ABT8QX57</accession>
<comment type="function">
    <text evidence="7">Catalyzes the NADPH-dependent reduction of L-glutamate 5-phosphate into L-glutamate 5-semialdehyde and phosphate. The product spontaneously undergoes cyclization to form 1-pyrroline-5-carboxylate.</text>
</comment>
<evidence type="ECO:0000256" key="2">
    <source>
        <dbReference type="ARBA" id="ARBA00022605"/>
    </source>
</evidence>
<dbReference type="InterPro" id="IPR016161">
    <property type="entry name" value="Ald_DH/histidinol_DH"/>
</dbReference>
<dbReference type="PANTHER" id="PTHR11063:SF8">
    <property type="entry name" value="DELTA-1-PYRROLINE-5-CARBOXYLATE SYNTHASE"/>
    <property type="match status" value="1"/>
</dbReference>
<evidence type="ECO:0000256" key="3">
    <source>
        <dbReference type="ARBA" id="ARBA00022650"/>
    </source>
</evidence>
<reference evidence="9" key="1">
    <citation type="submission" date="2022-05" db="EMBL/GenBank/DDBJ databases">
        <title>Expanded diversity of anoxic marine methylotrophy in a Black Sea sulfate reducing microorganism.</title>
        <authorList>
            <person name="Fischer P.Q."/>
            <person name="Stams A.J.M."/>
            <person name="Villanueva L."/>
            <person name="Sousa D.Z."/>
        </authorList>
    </citation>
    <scope>NUCLEOTIDE SEQUENCE</scope>
    <source>
        <strain evidence="9">P130</strain>
    </source>
</reference>
<dbReference type="EC" id="1.2.1.41" evidence="7"/>
<evidence type="ECO:0000256" key="4">
    <source>
        <dbReference type="ARBA" id="ARBA00022857"/>
    </source>
</evidence>